<reference evidence="2" key="1">
    <citation type="journal article" date="2019" name="Int. J. Syst. Evol. Microbiol.">
        <title>The Global Catalogue of Microorganisms (GCM) 10K type strain sequencing project: providing services to taxonomists for standard genome sequencing and annotation.</title>
        <authorList>
            <consortium name="The Broad Institute Genomics Platform"/>
            <consortium name="The Broad Institute Genome Sequencing Center for Infectious Disease"/>
            <person name="Wu L."/>
            <person name="Ma J."/>
        </authorList>
    </citation>
    <scope>NUCLEOTIDE SEQUENCE [LARGE SCALE GENOMIC DNA]</scope>
    <source>
        <strain evidence="2">JCM 18401</strain>
    </source>
</reference>
<protein>
    <submittedName>
        <fullName evidence="1">Uncharacterized protein</fullName>
    </submittedName>
</protein>
<keyword evidence="2" id="KW-1185">Reference proteome</keyword>
<proteinExistence type="predicted"/>
<evidence type="ECO:0000313" key="2">
    <source>
        <dbReference type="Proteomes" id="UP001499988"/>
    </source>
</evidence>
<dbReference type="Proteomes" id="UP001499988">
    <property type="component" value="Unassembled WGS sequence"/>
</dbReference>
<dbReference type="EMBL" id="BAABJZ010000008">
    <property type="protein sequence ID" value="GAA4876247.1"/>
    <property type="molecule type" value="Genomic_DNA"/>
</dbReference>
<name>A0ABP9EJ36_9GAMM</name>
<comment type="caution">
    <text evidence="1">The sequence shown here is derived from an EMBL/GenBank/DDBJ whole genome shotgun (WGS) entry which is preliminary data.</text>
</comment>
<gene>
    <name evidence="1" type="ORF">GCM10023333_06870</name>
</gene>
<accession>A0ABP9EJ36</accession>
<sequence>MLTFSIGVGLYGRYKQQISLKLSQRDSDAQGGEALVGVKAMNIVNGLHMPVRQTAN</sequence>
<organism evidence="1 2">
    <name type="scientific">Ferrimonas pelagia</name>
    <dbReference type="NCBI Taxonomy" id="1177826"/>
    <lineage>
        <taxon>Bacteria</taxon>
        <taxon>Pseudomonadati</taxon>
        <taxon>Pseudomonadota</taxon>
        <taxon>Gammaproteobacteria</taxon>
        <taxon>Alteromonadales</taxon>
        <taxon>Ferrimonadaceae</taxon>
        <taxon>Ferrimonas</taxon>
    </lineage>
</organism>
<evidence type="ECO:0000313" key="1">
    <source>
        <dbReference type="EMBL" id="GAA4876247.1"/>
    </source>
</evidence>